<evidence type="ECO:0000313" key="4">
    <source>
        <dbReference type="WBParaSite" id="HPBE_0000295301-mRNA-1"/>
    </source>
</evidence>
<dbReference type="InterPro" id="IPR019172">
    <property type="entry name" value="Osteopetrosis-assoc_TM_1"/>
</dbReference>
<keyword evidence="3" id="KW-1185">Reference proteome</keyword>
<evidence type="ECO:0000256" key="1">
    <source>
        <dbReference type="SAM" id="SignalP"/>
    </source>
</evidence>
<evidence type="ECO:0000313" key="3">
    <source>
        <dbReference type="Proteomes" id="UP000050761"/>
    </source>
</evidence>
<organism evidence="3 4">
    <name type="scientific">Heligmosomoides polygyrus</name>
    <name type="common">Parasitic roundworm</name>
    <dbReference type="NCBI Taxonomy" id="6339"/>
    <lineage>
        <taxon>Eukaryota</taxon>
        <taxon>Metazoa</taxon>
        <taxon>Ecdysozoa</taxon>
        <taxon>Nematoda</taxon>
        <taxon>Chromadorea</taxon>
        <taxon>Rhabditida</taxon>
        <taxon>Rhabditina</taxon>
        <taxon>Rhabditomorpha</taxon>
        <taxon>Strongyloidea</taxon>
        <taxon>Heligmosomidae</taxon>
        <taxon>Heligmosomoides</taxon>
    </lineage>
</organism>
<name>A0A183F9W1_HELPZ</name>
<sequence length="130" mass="14975">MLRSFRSALVLAQFLLIIECVLDKAPINANPWDVDGPCQEHVERFAVVQANMVQCATNWSIPPKVCTNCWEQYIAFKQVEYETKHLVSFCSFILKCGVQRLSILYGVYHSHYFRRLSWSQLCSYSLCGCA</sequence>
<accession>A0A183F9W1</accession>
<dbReference type="Proteomes" id="UP000050761">
    <property type="component" value="Unassembled WGS sequence"/>
</dbReference>
<protein>
    <submittedName>
        <fullName evidence="4">Secreted protein</fullName>
    </submittedName>
</protein>
<evidence type="ECO:0000313" key="2">
    <source>
        <dbReference type="EMBL" id="VDO29630.1"/>
    </source>
</evidence>
<dbReference type="EMBL" id="UZAH01005728">
    <property type="protein sequence ID" value="VDO29630.1"/>
    <property type="molecule type" value="Genomic_DNA"/>
</dbReference>
<reference evidence="4" key="2">
    <citation type="submission" date="2019-09" db="UniProtKB">
        <authorList>
            <consortium name="WormBaseParasite"/>
        </authorList>
    </citation>
    <scope>IDENTIFICATION</scope>
</reference>
<keyword evidence="1" id="KW-0732">Signal</keyword>
<dbReference type="WBParaSite" id="HPBE_0000295301-mRNA-1">
    <property type="protein sequence ID" value="HPBE_0000295301-mRNA-1"/>
    <property type="gene ID" value="HPBE_0000295301"/>
</dbReference>
<proteinExistence type="predicted"/>
<dbReference type="AlphaFoldDB" id="A0A183F9W1"/>
<dbReference type="OrthoDB" id="5836589at2759"/>
<dbReference type="Pfam" id="PF09777">
    <property type="entry name" value="OSTMP1"/>
    <property type="match status" value="1"/>
</dbReference>
<feature type="signal peptide" evidence="1">
    <location>
        <begin position="1"/>
        <end position="23"/>
    </location>
</feature>
<feature type="chain" id="PRO_5044551324" evidence="1">
    <location>
        <begin position="24"/>
        <end position="130"/>
    </location>
</feature>
<dbReference type="PANTHER" id="PTHR15644">
    <property type="entry name" value="OSTEOPETROSIS ASSOCIATED TRANSMEMBRANE PROTEIN 1"/>
    <property type="match status" value="1"/>
</dbReference>
<reference evidence="2 3" key="1">
    <citation type="submission" date="2018-11" db="EMBL/GenBank/DDBJ databases">
        <authorList>
            <consortium name="Pathogen Informatics"/>
        </authorList>
    </citation>
    <scope>NUCLEOTIDE SEQUENCE [LARGE SCALE GENOMIC DNA]</scope>
</reference>
<dbReference type="PANTHER" id="PTHR15644:SF2">
    <property type="entry name" value="OSTEOPETROSIS-ASSOCIATED TRANSMEMBRANE PROTEIN 1"/>
    <property type="match status" value="1"/>
</dbReference>
<accession>A0A3P7U477</accession>
<dbReference type="GO" id="GO:0005829">
    <property type="term" value="C:cytosol"/>
    <property type="evidence" value="ECO:0007669"/>
    <property type="project" value="TreeGrafter"/>
</dbReference>
<gene>
    <name evidence="2" type="ORF">HPBE_LOCUS2954</name>
</gene>